<feature type="signal peptide" evidence="6">
    <location>
        <begin position="1"/>
        <end position="20"/>
    </location>
</feature>
<evidence type="ECO:0000256" key="4">
    <source>
        <dbReference type="ARBA" id="ARBA00023136"/>
    </source>
</evidence>
<dbReference type="Proteomes" id="UP000247416">
    <property type="component" value="Unassembled WGS sequence"/>
</dbReference>
<dbReference type="GO" id="GO:0015871">
    <property type="term" value="P:choline transport"/>
    <property type="evidence" value="ECO:0007669"/>
    <property type="project" value="TreeGrafter"/>
</dbReference>
<dbReference type="EMBL" id="QJTJ01000008">
    <property type="protein sequence ID" value="PYF06629.1"/>
    <property type="molecule type" value="Genomic_DNA"/>
</dbReference>
<feature type="chain" id="PRO_5038771572" evidence="6">
    <location>
        <begin position="21"/>
        <end position="303"/>
    </location>
</feature>
<proteinExistence type="predicted"/>
<dbReference type="PANTHER" id="PTHR47737">
    <property type="entry name" value="GLYCINE BETAINE/PROLINE BETAINE TRANSPORT SYSTEM PERMEASE PROTEIN PROW"/>
    <property type="match status" value="1"/>
</dbReference>
<organism evidence="8 9">
    <name type="scientific">Ureibacillus chungkukjangi</name>
    <dbReference type="NCBI Taxonomy" id="1202712"/>
    <lineage>
        <taxon>Bacteria</taxon>
        <taxon>Bacillati</taxon>
        <taxon>Bacillota</taxon>
        <taxon>Bacilli</taxon>
        <taxon>Bacillales</taxon>
        <taxon>Caryophanaceae</taxon>
        <taxon>Ureibacillus</taxon>
    </lineage>
</organism>
<dbReference type="SUPFAM" id="SSF53850">
    <property type="entry name" value="Periplasmic binding protein-like II"/>
    <property type="match status" value="1"/>
</dbReference>
<evidence type="ECO:0000256" key="1">
    <source>
        <dbReference type="ARBA" id="ARBA00004236"/>
    </source>
</evidence>
<dbReference type="GO" id="GO:0015226">
    <property type="term" value="F:carnitine transmembrane transporter activity"/>
    <property type="evidence" value="ECO:0007669"/>
    <property type="project" value="TreeGrafter"/>
</dbReference>
<dbReference type="InterPro" id="IPR007210">
    <property type="entry name" value="ABC_Gly_betaine_transp_sub-bd"/>
</dbReference>
<evidence type="ECO:0000259" key="7">
    <source>
        <dbReference type="Pfam" id="PF04069"/>
    </source>
</evidence>
<evidence type="ECO:0000256" key="6">
    <source>
        <dbReference type="SAM" id="SignalP"/>
    </source>
</evidence>
<feature type="domain" description="ABC-type glycine betaine transport system substrate-binding" evidence="7">
    <location>
        <begin position="48"/>
        <end position="289"/>
    </location>
</feature>
<dbReference type="Gene3D" id="3.10.105.10">
    <property type="entry name" value="Dipeptide-binding Protein, Domain 3"/>
    <property type="match status" value="2"/>
</dbReference>
<dbReference type="AlphaFoldDB" id="A0A318U410"/>
<dbReference type="GO" id="GO:0043190">
    <property type="term" value="C:ATP-binding cassette (ABC) transporter complex"/>
    <property type="evidence" value="ECO:0007669"/>
    <property type="project" value="InterPro"/>
</dbReference>
<dbReference type="CDD" id="cd13639">
    <property type="entry name" value="PBP2_OpuAC_like"/>
    <property type="match status" value="1"/>
</dbReference>
<reference evidence="8 9" key="1">
    <citation type="submission" date="2018-06" db="EMBL/GenBank/DDBJ databases">
        <title>Genomic Encyclopedia of Archaeal and Bacterial Type Strains, Phase II (KMG-II): from individual species to whole genera.</title>
        <authorList>
            <person name="Goeker M."/>
        </authorList>
    </citation>
    <scope>NUCLEOTIDE SEQUENCE [LARGE SCALE GENOMIC DNA]</scope>
    <source>
        <strain evidence="8 9">KACC 16626</strain>
    </source>
</reference>
<feature type="region of interest" description="Disordered" evidence="5">
    <location>
        <begin position="24"/>
        <end position="45"/>
    </location>
</feature>
<feature type="compositionally biased region" description="Polar residues" evidence="5">
    <location>
        <begin position="31"/>
        <end position="44"/>
    </location>
</feature>
<keyword evidence="4" id="KW-0472">Membrane</keyword>
<gene>
    <name evidence="8" type="ORF">BJ095_10850</name>
</gene>
<dbReference type="PANTHER" id="PTHR47737:SF1">
    <property type="entry name" value="GLYCINE BETAINE_PROLINE BETAINE TRANSPORT SYSTEM PERMEASE PROTEIN PROW"/>
    <property type="match status" value="1"/>
</dbReference>
<dbReference type="RefSeq" id="WP_404427238.1">
    <property type="nucleotide sequence ID" value="NZ_CP085009.1"/>
</dbReference>
<evidence type="ECO:0000256" key="2">
    <source>
        <dbReference type="ARBA" id="ARBA00022448"/>
    </source>
</evidence>
<comment type="caution">
    <text evidence="8">The sequence shown here is derived from an EMBL/GenBank/DDBJ whole genome shotgun (WGS) entry which is preliminary data.</text>
</comment>
<name>A0A318U410_9BACL</name>
<accession>A0A318U410</accession>
<dbReference type="GO" id="GO:0005275">
    <property type="term" value="F:amine transmembrane transporter activity"/>
    <property type="evidence" value="ECO:0007669"/>
    <property type="project" value="TreeGrafter"/>
</dbReference>
<evidence type="ECO:0000313" key="9">
    <source>
        <dbReference type="Proteomes" id="UP000247416"/>
    </source>
</evidence>
<keyword evidence="9" id="KW-1185">Reference proteome</keyword>
<keyword evidence="6" id="KW-0732">Signal</keyword>
<comment type="subcellular location">
    <subcellularLocation>
        <location evidence="1">Cell membrane</location>
    </subcellularLocation>
</comment>
<evidence type="ECO:0000313" key="8">
    <source>
        <dbReference type="EMBL" id="PYF06629.1"/>
    </source>
</evidence>
<keyword evidence="2" id="KW-0813">Transport</keyword>
<dbReference type="GO" id="GO:0031460">
    <property type="term" value="P:glycine betaine transport"/>
    <property type="evidence" value="ECO:0007669"/>
    <property type="project" value="TreeGrafter"/>
</dbReference>
<evidence type="ECO:0000256" key="3">
    <source>
        <dbReference type="ARBA" id="ARBA00022475"/>
    </source>
</evidence>
<protein>
    <submittedName>
        <fullName evidence="8">Glycine betaine/proline transport system substrate-binding protein</fullName>
    </submittedName>
</protein>
<dbReference type="Gene3D" id="3.40.190.100">
    <property type="entry name" value="Glycine betaine-binding periplasmic protein, domain 2"/>
    <property type="match status" value="1"/>
</dbReference>
<dbReference type="PROSITE" id="PS51257">
    <property type="entry name" value="PROKAR_LIPOPROTEIN"/>
    <property type="match status" value="1"/>
</dbReference>
<evidence type="ECO:0000256" key="5">
    <source>
        <dbReference type="SAM" id="MobiDB-lite"/>
    </source>
</evidence>
<dbReference type="Pfam" id="PF04069">
    <property type="entry name" value="OpuAC"/>
    <property type="match status" value="1"/>
</dbReference>
<sequence length="303" mass="32785">MDFKRLKMMGLALGMGAMLAACSGTDEGETSTENTGDSNGSTATEESKEINLAYVEWDTEVASTHVVGKVLEDLGYDVTLTPLDNAIMWEAVSKGEADAMVAGWLPNTHASQYAEYKDGLVELGENLTGAKIGLVVPSYMDVNSIEELTEEADMTITGIEPGAGVMGAAEQAIAEYENLSDWELLPSSSGAMTVALGQAFENEEEVIVTGWSPHWKFSSYDLKYLEDPKGVFGGEETINTFARLGLEEESPEAYKVLDAFNWTTEDIEAVMLDINSGTSPKEAAEKWINDNADKVAEWTEGVE</sequence>
<keyword evidence="3" id="KW-1003">Cell membrane</keyword>